<dbReference type="EnsemblPlants" id="TraesCS4A02G347800.1">
    <property type="protein sequence ID" value="TraesCS4A02G347800.1"/>
    <property type="gene ID" value="TraesCS4A02G347800"/>
</dbReference>
<dbReference type="InterPro" id="IPR015679">
    <property type="entry name" value="PLipase_D_fam"/>
</dbReference>
<name>A0A3B6I2I6_WHEAT</name>
<dbReference type="SUPFAM" id="SSF56024">
    <property type="entry name" value="Phospholipase D/nuclease"/>
    <property type="match status" value="1"/>
</dbReference>
<dbReference type="Gramene" id="TraesCS4A02G347800.1">
    <property type="protein sequence ID" value="TraesCS4A02G347800.1"/>
    <property type="gene ID" value="TraesCS4A02G347800"/>
</dbReference>
<keyword evidence="4" id="KW-1185">Reference proteome</keyword>
<dbReference type="AlphaFoldDB" id="A0A3B6I2I6"/>
<reference evidence="3" key="2">
    <citation type="submission" date="2018-10" db="UniProtKB">
        <authorList>
            <consortium name="EnsemblPlants"/>
        </authorList>
    </citation>
    <scope>IDENTIFICATION</scope>
</reference>
<evidence type="ECO:0000313" key="3">
    <source>
        <dbReference type="EnsemblPlants" id="TraesCS4A02G347800.1"/>
    </source>
</evidence>
<evidence type="ECO:0000256" key="1">
    <source>
        <dbReference type="ARBA" id="ARBA00022737"/>
    </source>
</evidence>
<evidence type="ECO:0000313" key="4">
    <source>
        <dbReference type="Proteomes" id="UP000019116"/>
    </source>
</evidence>
<dbReference type="PANTHER" id="PTHR18896:SF153">
    <property type="entry name" value="PHOSPHOLIPASE D"/>
    <property type="match status" value="1"/>
</dbReference>
<evidence type="ECO:0000256" key="2">
    <source>
        <dbReference type="ARBA" id="ARBA00023098"/>
    </source>
</evidence>
<accession>A0A3B6I2I6</accession>
<dbReference type="Proteomes" id="UP000019116">
    <property type="component" value="Chromosome 4A"/>
</dbReference>
<keyword evidence="2" id="KW-0443">Lipid metabolism</keyword>
<dbReference type="Gramene" id="TraesCS4A03G0862200.1">
    <property type="protein sequence ID" value="TraesCS4A03G0862200.1.CDS"/>
    <property type="gene ID" value="TraesCS4A03G0862200"/>
</dbReference>
<dbReference type="Gene3D" id="3.30.870.10">
    <property type="entry name" value="Endonuclease Chain A"/>
    <property type="match status" value="1"/>
</dbReference>
<keyword evidence="1" id="KW-0677">Repeat</keyword>
<organism evidence="3">
    <name type="scientific">Triticum aestivum</name>
    <name type="common">Wheat</name>
    <dbReference type="NCBI Taxonomy" id="4565"/>
    <lineage>
        <taxon>Eukaryota</taxon>
        <taxon>Viridiplantae</taxon>
        <taxon>Streptophyta</taxon>
        <taxon>Embryophyta</taxon>
        <taxon>Tracheophyta</taxon>
        <taxon>Spermatophyta</taxon>
        <taxon>Magnoliopsida</taxon>
        <taxon>Liliopsida</taxon>
        <taxon>Poales</taxon>
        <taxon>Poaceae</taxon>
        <taxon>BOP clade</taxon>
        <taxon>Pooideae</taxon>
        <taxon>Triticodae</taxon>
        <taxon>Triticeae</taxon>
        <taxon>Triticinae</taxon>
        <taxon>Triticum</taxon>
    </lineage>
</organism>
<evidence type="ECO:0008006" key="5">
    <source>
        <dbReference type="Google" id="ProtNLM"/>
    </source>
</evidence>
<dbReference type="GO" id="GO:0006629">
    <property type="term" value="P:lipid metabolic process"/>
    <property type="evidence" value="ECO:0007669"/>
    <property type="project" value="UniProtKB-KW"/>
</dbReference>
<dbReference type="Gramene" id="TraesCAD_scaffold_081405_01G000200.1">
    <property type="protein sequence ID" value="TraesCAD_scaffold_081405_01G000200.1"/>
    <property type="gene ID" value="TraesCAD_scaffold_081405_01G000200"/>
</dbReference>
<dbReference type="Gramene" id="TraesROB_scaffold_084264_01G000200.1">
    <property type="protein sequence ID" value="TraesROB_scaffold_084264_01G000200.1"/>
    <property type="gene ID" value="TraesROB_scaffold_084264_01G000200"/>
</dbReference>
<sequence>MKRMVGGRKHATMYMCSVFYLVHSDESKVRTLQPDQHGRRCRRFIRRPDEPPMAASIGHLPSSRIRTPPTGDCTNLFIIQFSKPLFSLFLGHRASMEKCASMSRLKVKNGLTETKSRLDAGRRDAHPRRADQKVLQALGRPLRVGSSLRQQQAQHLQAARCGDSVYAPSEMRDCRFAGRKITAFLGGLDLCDGRYDTPEHRLFKDLDTVFHQDFHNPTFPVTSSSPGSYFLLLVLIQKTTVNLFRQCELIFSLKTSEHLFFSYDLQVHSYGPRQPWHDLHCKIEGPAAYDILTNFQQRWRKATKWRVNLKKVVIWHYDTLIKIKRMPWIVSPSTDEADARVCHEQDTENWHVQVFRSIDSGSVKGFPKLVQEAQSQCIRESHQVCTTLHIHREPVLHWVFILLAFTPKYRCRQFNTRRAGLEDCEQDQSEAAICGLHCYPNVA</sequence>
<proteinExistence type="predicted"/>
<protein>
    <recommendedName>
        <fullName evidence="5">Phospholipase D</fullName>
    </recommendedName>
</protein>
<dbReference type="PANTHER" id="PTHR18896">
    <property type="entry name" value="PHOSPHOLIPASE D"/>
    <property type="match status" value="1"/>
</dbReference>
<reference evidence="3" key="1">
    <citation type="submission" date="2018-08" db="EMBL/GenBank/DDBJ databases">
        <authorList>
            <person name="Rossello M."/>
        </authorList>
    </citation>
    <scope>NUCLEOTIDE SEQUENCE [LARGE SCALE GENOMIC DNA]</scope>
    <source>
        <strain evidence="3">cv. Chinese Spring</strain>
    </source>
</reference>
<dbReference type="OrthoDB" id="14911at2759"/>